<evidence type="ECO:0000313" key="12">
    <source>
        <dbReference type="EMBL" id="MBI0555820.1"/>
    </source>
</evidence>
<dbReference type="Gene3D" id="2.40.160.50">
    <property type="entry name" value="membrane protein fhac: a member of the omp85/tpsb transporter family"/>
    <property type="match status" value="1"/>
</dbReference>
<reference evidence="14" key="3">
    <citation type="submission" date="2023-07" db="EMBL/GenBank/DDBJ databases">
        <title>Identification of Pectobacterium versatile causing blackleg of potato from New York State with a whole genome sequencing approach.</title>
        <authorList>
            <person name="Ma X."/>
            <person name="Swingle B."/>
        </authorList>
    </citation>
    <scope>NUCLEOTIDE SEQUENCE [LARGE SCALE GENOMIC DNA]</scope>
    <source>
        <strain evidence="14">NY1588A</strain>
    </source>
</reference>
<dbReference type="InterPro" id="IPR027282">
    <property type="entry name" value="TPS"/>
</dbReference>
<dbReference type="EMBL" id="CP003415">
    <property type="protein sequence ID" value="AFI88571.1"/>
    <property type="molecule type" value="Genomic_DNA"/>
</dbReference>
<evidence type="ECO:0000256" key="2">
    <source>
        <dbReference type="ARBA" id="ARBA00009055"/>
    </source>
</evidence>
<dbReference type="EMBL" id="WABS01000030">
    <property type="protein sequence ID" value="MBI0555820.1"/>
    <property type="molecule type" value="Genomic_DNA"/>
</dbReference>
<keyword evidence="14" id="KW-1185">Reference proteome</keyword>
<keyword evidence="4" id="KW-1134">Transmembrane beta strand</keyword>
<dbReference type="PIRSF" id="PIRSF029745">
    <property type="entry name" value="FhaC"/>
    <property type="match status" value="1"/>
</dbReference>
<organism evidence="11 13">
    <name type="scientific">Pectobacterium parmentieri</name>
    <dbReference type="NCBI Taxonomy" id="1905730"/>
    <lineage>
        <taxon>Bacteria</taxon>
        <taxon>Pseudomonadati</taxon>
        <taxon>Pseudomonadota</taxon>
        <taxon>Gammaproteobacteria</taxon>
        <taxon>Enterobacterales</taxon>
        <taxon>Pectobacteriaceae</taxon>
        <taxon>Pectobacterium</taxon>
    </lineage>
</organism>
<gene>
    <name evidence="11" type="ordered locus">W5S_0444</name>
    <name evidence="12" type="ORF">F6Q06_15200</name>
</gene>
<dbReference type="InterPro" id="IPR034746">
    <property type="entry name" value="POTRA"/>
</dbReference>
<keyword evidence="9" id="KW-0998">Cell outer membrane</keyword>
<dbReference type="eggNOG" id="COG2831">
    <property type="taxonomic scope" value="Bacteria"/>
</dbReference>
<evidence type="ECO:0000256" key="3">
    <source>
        <dbReference type="ARBA" id="ARBA00022448"/>
    </source>
</evidence>
<dbReference type="GO" id="GO:0006811">
    <property type="term" value="P:monoatomic ion transport"/>
    <property type="evidence" value="ECO:0007669"/>
    <property type="project" value="UniProtKB-KW"/>
</dbReference>
<evidence type="ECO:0000256" key="9">
    <source>
        <dbReference type="ARBA" id="ARBA00023237"/>
    </source>
</evidence>
<reference evidence="11 13" key="1">
    <citation type="journal article" date="2012" name="J. Bacteriol.">
        <title>Genome sequence of Pectobacterium sp. strain SCC3193.</title>
        <authorList>
            <person name="Koskinen J.P."/>
            <person name="Laine P."/>
            <person name="Niemi O."/>
            <person name="Nykyri J."/>
            <person name="Harjunpaa H."/>
            <person name="Auvinen P."/>
            <person name="Paulin L."/>
            <person name="Pirhonen M."/>
            <person name="Palva T."/>
            <person name="Holm L."/>
        </authorList>
    </citation>
    <scope>NUCLEOTIDE SEQUENCE [LARGE SCALE GENOMIC DNA]</scope>
    <source>
        <strain evidence="11 13">SCC3193</strain>
    </source>
</reference>
<evidence type="ECO:0000313" key="11">
    <source>
        <dbReference type="EMBL" id="AFI88571.1"/>
    </source>
</evidence>
<dbReference type="GO" id="GO:0098046">
    <property type="term" value="C:type V protein secretion system complex"/>
    <property type="evidence" value="ECO:0007669"/>
    <property type="project" value="TreeGrafter"/>
</dbReference>
<evidence type="ECO:0000313" key="14">
    <source>
        <dbReference type="Proteomes" id="UP001194579"/>
    </source>
</evidence>
<dbReference type="Pfam" id="PF17287">
    <property type="entry name" value="POTRA_3"/>
    <property type="match status" value="1"/>
</dbReference>
<comment type="subcellular location">
    <subcellularLocation>
        <location evidence="1">Cell outer membrane</location>
    </subcellularLocation>
</comment>
<dbReference type="HOGENOM" id="CLU_020581_2_0_6"/>
<dbReference type="PATRIC" id="fig|1166016.3.peg.450"/>
<dbReference type="RefSeq" id="WP_014698594.1">
    <property type="nucleotide sequence ID" value="NC_017845.1"/>
</dbReference>
<dbReference type="Proteomes" id="UP001194579">
    <property type="component" value="Unassembled WGS sequence"/>
</dbReference>
<proteinExistence type="inferred from homology"/>
<keyword evidence="7" id="KW-0406">Ion transport</keyword>
<dbReference type="InterPro" id="IPR051544">
    <property type="entry name" value="TPS_OM_transporter"/>
</dbReference>
<dbReference type="InterPro" id="IPR005565">
    <property type="entry name" value="Hemolysn_activator_HlyB_C"/>
</dbReference>
<dbReference type="FunFam" id="2.40.160.50:FF:000009">
    <property type="entry name" value="Putative hemolysin activator protein"/>
    <property type="match status" value="1"/>
</dbReference>
<evidence type="ECO:0000256" key="1">
    <source>
        <dbReference type="ARBA" id="ARBA00004442"/>
    </source>
</evidence>
<dbReference type="PROSITE" id="PS51779">
    <property type="entry name" value="POTRA"/>
    <property type="match status" value="1"/>
</dbReference>
<evidence type="ECO:0000313" key="13">
    <source>
        <dbReference type="Proteomes" id="UP000008044"/>
    </source>
</evidence>
<evidence type="ECO:0000256" key="5">
    <source>
        <dbReference type="ARBA" id="ARBA00022692"/>
    </source>
</evidence>
<protein>
    <submittedName>
        <fullName evidence="11">Hemolysin activator protein</fullName>
    </submittedName>
    <submittedName>
        <fullName evidence="12">ShlB/FhaC/HecB family hemolysin secretion/activation protein</fullName>
    </submittedName>
</protein>
<keyword evidence="8" id="KW-0472">Membrane</keyword>
<dbReference type="Proteomes" id="UP000008044">
    <property type="component" value="Chromosome"/>
</dbReference>
<evidence type="ECO:0000259" key="10">
    <source>
        <dbReference type="PROSITE" id="PS51779"/>
    </source>
</evidence>
<evidence type="ECO:0000256" key="4">
    <source>
        <dbReference type="ARBA" id="ARBA00022452"/>
    </source>
</evidence>
<dbReference type="KEGG" id="pec:W5S_0444"/>
<evidence type="ECO:0000256" key="8">
    <source>
        <dbReference type="ARBA" id="ARBA00023136"/>
    </source>
</evidence>
<sequence>MTRNVFIGFFSLKINKIKSIPLTLSVLFRLLAFTLPLPFFAVMVNAATPVELQQLDQRQINQQQINQQERQRAQERQLSPQAPDVRLQEPGAFLTRLHFPVEMTPCFPINKVELQGTKDFPSWLPLQRLADQAVNQCLGGKGINLLMSALQNRLVNHGYVTARVLAPAQDLKSGTLKLVVMAGKVGKITLSPDSDRYIQLYSALPAREGELLDLRDIEQGLENLQRVPTARADMQLVPGEKPGESDIVVSYKQAKHWRLGATLDDSGTKSTGRYQGGLTFFLDNPFSLSDTFYLYGGHDLQGRTSKGSKSYVAHYSVPFGYWQAGMTASGYDYHQTIAGLNENYTYRGENESLNFQLSRMLHRSGSQKTSVSYEVMTRESRNFVNDTEVEVQRRKTAGWRLGLQHRHYISQATLDAAVSYQRGTRWFGAQPVPEETNNEGTGLSKIIQFSSELDVPFAVFDETFRYNVQYRRQLASTRLTAQDQFSIGNRWTVRGFDGELTLSADDGWLVRNELAWRTPLRNQELYLGVDYGEISNNSKERLIGNHLAGGVIGVRGNVLNTGYDLFAGIPLSKPDGFETSPAVFGFSLNWRY</sequence>
<accession>A0A0H3HXG7</accession>
<keyword evidence="3" id="KW-0813">Transport</keyword>
<dbReference type="AlphaFoldDB" id="A0A0H3HXG7"/>
<dbReference type="GO" id="GO:0008320">
    <property type="term" value="F:protein transmembrane transporter activity"/>
    <property type="evidence" value="ECO:0007669"/>
    <property type="project" value="TreeGrafter"/>
</dbReference>
<dbReference type="InterPro" id="IPR035251">
    <property type="entry name" value="ShlB_POTRA"/>
</dbReference>
<dbReference type="InterPro" id="IPR013686">
    <property type="entry name" value="Polypept-transport_assoc_ShlB"/>
</dbReference>
<dbReference type="GO" id="GO:0046819">
    <property type="term" value="P:protein secretion by the type V secretion system"/>
    <property type="evidence" value="ECO:0007669"/>
    <property type="project" value="TreeGrafter"/>
</dbReference>
<name>A0A0H3HXG7_PECPM</name>
<dbReference type="GO" id="GO:0009279">
    <property type="term" value="C:cell outer membrane"/>
    <property type="evidence" value="ECO:0007669"/>
    <property type="project" value="UniProtKB-SubCell"/>
</dbReference>
<reference evidence="12" key="4">
    <citation type="submission" date="2024-05" db="EMBL/GenBank/DDBJ databases">
        <title>Identification of Pectobacterium versatile causing blackleg of potato from New York State with a whole genome sequencing approach.</title>
        <authorList>
            <person name="Ma X."/>
            <person name="Swingle B."/>
        </authorList>
    </citation>
    <scope>NUCLEOTIDE SEQUENCE</scope>
    <source>
        <strain evidence="12">NY1588A</strain>
    </source>
</reference>
<keyword evidence="5" id="KW-0812">Transmembrane</keyword>
<dbReference type="Gene3D" id="3.10.20.310">
    <property type="entry name" value="membrane protein fhac"/>
    <property type="match status" value="1"/>
</dbReference>
<reference evidence="11" key="2">
    <citation type="submission" date="2012-03" db="EMBL/GenBank/DDBJ databases">
        <authorList>
            <person name="Koskinen P."/>
            <person name="Laine P."/>
            <person name="Niemi O."/>
            <person name="Nykyri J."/>
            <person name="Harjunpaa H."/>
            <person name="Auvinen P."/>
            <person name="Paulin L."/>
            <person name="Pirhonen M."/>
            <person name="Palva T."/>
            <person name="Holm L."/>
        </authorList>
    </citation>
    <scope>NUCLEOTIDE SEQUENCE</scope>
    <source>
        <strain evidence="11">SCC3193</strain>
    </source>
</reference>
<comment type="similarity">
    <text evidence="2">Belongs to the TPS (TC 1.B.20) family.</text>
</comment>
<keyword evidence="6" id="KW-0653">Protein transport</keyword>
<evidence type="ECO:0000256" key="7">
    <source>
        <dbReference type="ARBA" id="ARBA00023065"/>
    </source>
</evidence>
<dbReference type="STRING" id="1905730.W5S_0444"/>
<evidence type="ECO:0000256" key="6">
    <source>
        <dbReference type="ARBA" id="ARBA00022927"/>
    </source>
</evidence>
<dbReference type="FunFam" id="3.10.20.310:FF:000018">
    <property type="entry name" value="ShlB/FhaC/HecB family hemolysin secretion/activation protein"/>
    <property type="match status" value="1"/>
</dbReference>
<dbReference type="Pfam" id="PF08479">
    <property type="entry name" value="POTRA_2"/>
    <property type="match status" value="1"/>
</dbReference>
<dbReference type="PANTHER" id="PTHR34597:SF3">
    <property type="entry name" value="OUTER MEMBRANE TRANSPORTER CDIB"/>
    <property type="match status" value="1"/>
</dbReference>
<dbReference type="PANTHER" id="PTHR34597">
    <property type="entry name" value="SLR1661 PROTEIN"/>
    <property type="match status" value="1"/>
</dbReference>
<dbReference type="Pfam" id="PF03865">
    <property type="entry name" value="ShlB"/>
    <property type="match status" value="1"/>
</dbReference>
<feature type="domain" description="POTRA" evidence="10">
    <location>
        <begin position="107"/>
        <end position="183"/>
    </location>
</feature>